<evidence type="ECO:0000313" key="2">
    <source>
        <dbReference type="Proteomes" id="UP001303046"/>
    </source>
</evidence>
<evidence type="ECO:0000313" key="1">
    <source>
        <dbReference type="EMBL" id="KAK6757980.1"/>
    </source>
</evidence>
<reference evidence="1 2" key="1">
    <citation type="submission" date="2023-08" db="EMBL/GenBank/DDBJ databases">
        <title>A Necator americanus chromosomal reference genome.</title>
        <authorList>
            <person name="Ilik V."/>
            <person name="Petrzelkova K.J."/>
            <person name="Pardy F."/>
            <person name="Fuh T."/>
            <person name="Niatou-Singa F.S."/>
            <person name="Gouil Q."/>
            <person name="Baker L."/>
            <person name="Ritchie M.E."/>
            <person name="Jex A.R."/>
            <person name="Gazzola D."/>
            <person name="Li H."/>
            <person name="Toshio Fujiwara R."/>
            <person name="Zhan B."/>
            <person name="Aroian R.V."/>
            <person name="Pafco B."/>
            <person name="Schwarz E.M."/>
        </authorList>
    </citation>
    <scope>NUCLEOTIDE SEQUENCE [LARGE SCALE GENOMIC DNA]</scope>
    <source>
        <strain evidence="1 2">Aroian</strain>
        <tissue evidence="1">Whole animal</tissue>
    </source>
</reference>
<accession>A0ABR1E6S6</accession>
<protein>
    <submittedName>
        <fullName evidence="1">Uncharacterized protein</fullName>
    </submittedName>
</protein>
<comment type="caution">
    <text evidence="1">The sequence shown here is derived from an EMBL/GenBank/DDBJ whole genome shotgun (WGS) entry which is preliminary data.</text>
</comment>
<dbReference type="Proteomes" id="UP001303046">
    <property type="component" value="Unassembled WGS sequence"/>
</dbReference>
<keyword evidence="2" id="KW-1185">Reference proteome</keyword>
<sequence length="387" mass="44421">MIRAIVLLESDLYTLVRRLSQQEQYGNVEFFNILTRYRLDSTEIAQEYDFLLFNDGFGSINDLKDVSWMIYTITDRYVYFVRVPAGINLLDVHVPRLPPLLYSSCDRVARMDISRFMDEVRSSVAPSRGRVVMLHSSPCCGGSMLARLLSSIDPERKQLIVHNEPPALTALSVLLSTVSIETMRLITYTALRFTVQHIERDQVLVMKTRSCCAKIVPYVHGASPSIQHMYITSRDPTVGIPRLIAATSENFPVFEMVCSLLGYSPTLCDFFSSWRLVEPEMVRKIGPTAPFEFALAQVMGCTISYQRCLKYYALETIYSEDLMSDPSAMIRPVLEVCGLPHFALTDWTEWRRAEQHAIQSKQVTPLNETQRLRLKLLIEYLQQDWCR</sequence>
<organism evidence="1 2">
    <name type="scientific">Necator americanus</name>
    <name type="common">Human hookworm</name>
    <dbReference type="NCBI Taxonomy" id="51031"/>
    <lineage>
        <taxon>Eukaryota</taxon>
        <taxon>Metazoa</taxon>
        <taxon>Ecdysozoa</taxon>
        <taxon>Nematoda</taxon>
        <taxon>Chromadorea</taxon>
        <taxon>Rhabditida</taxon>
        <taxon>Rhabditina</taxon>
        <taxon>Rhabditomorpha</taxon>
        <taxon>Strongyloidea</taxon>
        <taxon>Ancylostomatidae</taxon>
        <taxon>Bunostominae</taxon>
        <taxon>Necator</taxon>
    </lineage>
</organism>
<dbReference type="EMBL" id="JAVFWL010000005">
    <property type="protein sequence ID" value="KAK6757980.1"/>
    <property type="molecule type" value="Genomic_DNA"/>
</dbReference>
<gene>
    <name evidence="1" type="primary">Necator_chrV.g20460</name>
    <name evidence="1" type="ORF">RB195_015667</name>
</gene>
<name>A0ABR1E6S6_NECAM</name>
<proteinExistence type="predicted"/>